<evidence type="ECO:0000313" key="23">
    <source>
        <dbReference type="EMBL" id="JAC00610.1"/>
    </source>
</evidence>
<evidence type="ECO:0000256" key="13">
    <source>
        <dbReference type="ARBA" id="ARBA00022989"/>
    </source>
</evidence>
<reference evidence="23" key="1">
    <citation type="submission" date="2013-07" db="EMBL/GenBank/DDBJ databases">
        <authorList>
            <person name="Geib S."/>
        </authorList>
    </citation>
    <scope>NUCLEOTIDE SEQUENCE</scope>
</reference>
<evidence type="ECO:0000256" key="20">
    <source>
        <dbReference type="SAM" id="Phobius"/>
    </source>
</evidence>
<comment type="similarity">
    <text evidence="5">Belongs to the glycosyltransferase 47 family.</text>
</comment>
<evidence type="ECO:0000256" key="4">
    <source>
        <dbReference type="ARBA" id="ARBA00004922"/>
    </source>
</evidence>
<evidence type="ECO:0000256" key="12">
    <source>
        <dbReference type="ARBA" id="ARBA00022968"/>
    </source>
</evidence>
<dbReference type="GO" id="GO:0000139">
    <property type="term" value="C:Golgi membrane"/>
    <property type="evidence" value="ECO:0007669"/>
    <property type="project" value="UniProtKB-SubCell"/>
</dbReference>
<dbReference type="SUPFAM" id="SSF53448">
    <property type="entry name" value="Nucleotide-diphospho-sugar transferases"/>
    <property type="match status" value="1"/>
</dbReference>
<dbReference type="GO" id="GO:0005789">
    <property type="term" value="C:endoplasmic reticulum membrane"/>
    <property type="evidence" value="ECO:0007669"/>
    <property type="project" value="UniProtKB-SubCell"/>
</dbReference>
<dbReference type="EMBL" id="GAMC01005955">
    <property type="protein sequence ID" value="JAC00601.1"/>
    <property type="molecule type" value="mRNA"/>
</dbReference>
<dbReference type="GO" id="GO:0015012">
    <property type="term" value="P:heparan sulfate proteoglycan biosynthetic process"/>
    <property type="evidence" value="ECO:0007669"/>
    <property type="project" value="UniProtKB-ARBA"/>
</dbReference>
<reference evidence="23" key="2">
    <citation type="journal article" date="2014" name="BMC Genomics">
        <title>A genomic perspective to assessing quality of mass-reared SIT flies used in Mediterranean fruit fly (Ceratitis capitata) eradication in California.</title>
        <authorList>
            <person name="Calla B."/>
            <person name="Hall B."/>
            <person name="Hou S."/>
            <person name="Geib S.M."/>
        </authorList>
    </citation>
    <scope>NUCLEOTIDE SEQUENCE</scope>
</reference>
<dbReference type="OrthoDB" id="5954868at2759"/>
<dbReference type="AlphaFoldDB" id="W8CAA2"/>
<feature type="domain" description="Glycosyl transferase 64" evidence="22">
    <location>
        <begin position="448"/>
        <end position="693"/>
    </location>
</feature>
<dbReference type="Pfam" id="PF09258">
    <property type="entry name" value="Glyco_transf_64"/>
    <property type="match status" value="1"/>
</dbReference>
<dbReference type="InterPro" id="IPR004263">
    <property type="entry name" value="Exostosin"/>
</dbReference>
<keyword evidence="10" id="KW-0479">Metal-binding</keyword>
<dbReference type="FunFam" id="3.90.550.10:FF:000035">
    <property type="entry name" value="Putative Exostosin-2"/>
    <property type="match status" value="1"/>
</dbReference>
<dbReference type="EMBL" id="GAMC01005946">
    <property type="protein sequence ID" value="JAC00610.1"/>
    <property type="molecule type" value="mRNA"/>
</dbReference>
<feature type="domain" description="Exostosin GT47" evidence="21">
    <location>
        <begin position="95"/>
        <end position="369"/>
    </location>
</feature>
<dbReference type="InterPro" id="IPR015338">
    <property type="entry name" value="GT64_dom"/>
</dbReference>
<evidence type="ECO:0000256" key="15">
    <source>
        <dbReference type="ARBA" id="ARBA00023136"/>
    </source>
</evidence>
<evidence type="ECO:0000256" key="14">
    <source>
        <dbReference type="ARBA" id="ARBA00023034"/>
    </source>
</evidence>
<accession>W8CAA2</accession>
<dbReference type="EMBL" id="GAMC01005949">
    <property type="protein sequence ID" value="JAC00607.1"/>
    <property type="molecule type" value="mRNA"/>
</dbReference>
<gene>
    <name evidence="23" type="primary">EXT2</name>
</gene>
<dbReference type="PANTHER" id="PTHR48261">
    <property type="entry name" value="ACETYLGLUCOSAMINYLTRANSFERASE"/>
    <property type="match status" value="1"/>
</dbReference>
<keyword evidence="14" id="KW-0333">Golgi apparatus</keyword>
<evidence type="ECO:0000256" key="6">
    <source>
        <dbReference type="ARBA" id="ARBA00012194"/>
    </source>
</evidence>
<evidence type="ECO:0000256" key="2">
    <source>
        <dbReference type="ARBA" id="ARBA00004323"/>
    </source>
</evidence>
<evidence type="ECO:0000256" key="7">
    <source>
        <dbReference type="ARBA" id="ARBA00022676"/>
    </source>
</evidence>
<evidence type="ECO:0000256" key="18">
    <source>
        <dbReference type="ARBA" id="ARBA00023211"/>
    </source>
</evidence>
<evidence type="ECO:0000256" key="16">
    <source>
        <dbReference type="ARBA" id="ARBA00023157"/>
    </source>
</evidence>
<dbReference type="GO" id="GO:0015020">
    <property type="term" value="F:glucuronosyltransferase activity"/>
    <property type="evidence" value="ECO:0007669"/>
    <property type="project" value="UniProtKB-ARBA"/>
</dbReference>
<keyword evidence="16" id="KW-1015">Disulfide bond</keyword>
<evidence type="ECO:0000256" key="17">
    <source>
        <dbReference type="ARBA" id="ARBA00023180"/>
    </source>
</evidence>
<dbReference type="EMBL" id="GAMC01005952">
    <property type="protein sequence ID" value="JAC00604.1"/>
    <property type="molecule type" value="mRNA"/>
</dbReference>
<evidence type="ECO:0000256" key="9">
    <source>
        <dbReference type="ARBA" id="ARBA00022692"/>
    </source>
</evidence>
<organism evidence="23">
    <name type="scientific">Ceratitis capitata</name>
    <name type="common">Mediterranean fruit fly</name>
    <name type="synonym">Tephritis capitata</name>
    <dbReference type="NCBI Taxonomy" id="7213"/>
    <lineage>
        <taxon>Eukaryota</taxon>
        <taxon>Metazoa</taxon>
        <taxon>Ecdysozoa</taxon>
        <taxon>Arthropoda</taxon>
        <taxon>Hexapoda</taxon>
        <taxon>Insecta</taxon>
        <taxon>Pterygota</taxon>
        <taxon>Neoptera</taxon>
        <taxon>Endopterygota</taxon>
        <taxon>Diptera</taxon>
        <taxon>Brachycera</taxon>
        <taxon>Muscomorpha</taxon>
        <taxon>Tephritoidea</taxon>
        <taxon>Tephritidae</taxon>
        <taxon>Ceratitis</taxon>
        <taxon>Ceratitis</taxon>
    </lineage>
</organism>
<evidence type="ECO:0000256" key="19">
    <source>
        <dbReference type="ARBA" id="ARBA00069568"/>
    </source>
</evidence>
<evidence type="ECO:0000256" key="1">
    <source>
        <dbReference type="ARBA" id="ARBA00001936"/>
    </source>
</evidence>
<keyword evidence="13 20" id="KW-1133">Transmembrane helix</keyword>
<feature type="transmembrane region" description="Helical" evidence="20">
    <location>
        <begin position="21"/>
        <end position="39"/>
    </location>
</feature>
<comment type="cofactor">
    <cofactor evidence="1">
        <name>Mn(2+)</name>
        <dbReference type="ChEBI" id="CHEBI:29035"/>
    </cofactor>
</comment>
<protein>
    <recommendedName>
        <fullName evidence="19">Exostosin-2</fullName>
        <ecNumber evidence="6">2.4.1.224</ecNumber>
    </recommendedName>
</protein>
<keyword evidence="12" id="KW-0735">Signal-anchor</keyword>
<evidence type="ECO:0000256" key="11">
    <source>
        <dbReference type="ARBA" id="ARBA00022824"/>
    </source>
</evidence>
<sequence>MKKLLAAISHRSERFQTSVSYIIIIVLVICGVSIVHNLINVQNEAGRSNNKVPLDLDHVREILLSNSNEETRERDANCRLWDCVNLYKCGQKGHDRLTIYVYPLQEYVDEDSGKTVSILTREYYQILEAVVRSRYYTPNPNEACLFLPSIDVLNGNLVKPSAVEKALALQNYWDNGENHIIFNMIPRTDGYVLKTDRAIILGGGFDTWAYRNGFDLSLPIYSPTQQNIADLSAKSTHLPRRNLLIVVLPNIYPKYHNQIHTLFVDNPNEVLMLDKCVTHTKEFSIKNTMHCNSSRGKSVDYPRVFEKGTFCLYCHSVNSDESDLMEILAYNCIPVIAVDNSVLPFEDVLDWSLFSLKIREAEMHALVKKLSTVSHTKIFELQRQGRWVYHRYFKDLNAITLTALEILENRIFPHKARSVMDWNKPDDNYRSTFNPLFLPIISPKAQGFTAVILTYDRVESLFTLIQKLALVPSLQSILVIWNNQNKMPPHLSSFPTISKPLKVIQTRANKLSNRFYPYNEIETEAILTIDDDINMLTTDELDFGYEVWREFPDRIVGFPSRIHVWDNVSMHWRYESEWTNQISMVLTGAAFHHKFWSHMYTYAMPGNIKDWVDQHMNCEDIAMNFLVANITNKPPIKVTPRKKFKCPECTNTEMLSADLNHMRERSACIDRFASIYGRMPLRSVEFRADPVLFRDNFPEKLKRFNDVGNL</sequence>
<dbReference type="PANTHER" id="PTHR48261:SF5">
    <property type="entry name" value="EXOSTOSIN GLYCOSYLTRANSFERASE 2"/>
    <property type="match status" value="1"/>
</dbReference>
<evidence type="ECO:0000259" key="22">
    <source>
        <dbReference type="Pfam" id="PF09258"/>
    </source>
</evidence>
<evidence type="ECO:0000256" key="3">
    <source>
        <dbReference type="ARBA" id="ARBA00004648"/>
    </source>
</evidence>
<dbReference type="KEGG" id="ccat:101453656"/>
<keyword evidence="7" id="KW-0328">Glycosyltransferase</keyword>
<dbReference type="Pfam" id="PF03016">
    <property type="entry name" value="Exostosin_GT47"/>
    <property type="match status" value="1"/>
</dbReference>
<dbReference type="EC" id="2.4.1.224" evidence="6"/>
<dbReference type="GO" id="GO:0050508">
    <property type="term" value="F:glucuronosyl-N-acetylglucosaminyl-proteoglycan 4-alpha-N-acetylglucosaminyltransferase activity"/>
    <property type="evidence" value="ECO:0007669"/>
    <property type="project" value="UniProtKB-EC"/>
</dbReference>
<dbReference type="InterPro" id="IPR040911">
    <property type="entry name" value="Exostosin_GT47"/>
</dbReference>
<evidence type="ECO:0000256" key="10">
    <source>
        <dbReference type="ARBA" id="ARBA00022723"/>
    </source>
</evidence>
<dbReference type="Gene3D" id="3.90.550.10">
    <property type="entry name" value="Spore Coat Polysaccharide Biosynthesis Protein SpsA, Chain A"/>
    <property type="match status" value="1"/>
</dbReference>
<dbReference type="GO" id="GO:0046872">
    <property type="term" value="F:metal ion binding"/>
    <property type="evidence" value="ECO:0007669"/>
    <property type="project" value="UniProtKB-KW"/>
</dbReference>
<keyword evidence="18" id="KW-0464">Manganese</keyword>
<evidence type="ECO:0000259" key="21">
    <source>
        <dbReference type="Pfam" id="PF03016"/>
    </source>
</evidence>
<evidence type="ECO:0000256" key="5">
    <source>
        <dbReference type="ARBA" id="ARBA00010271"/>
    </source>
</evidence>
<name>W8CAA2_CERCA</name>
<keyword evidence="9 20" id="KW-0812">Transmembrane</keyword>
<keyword evidence="17" id="KW-0325">Glycoprotein</keyword>
<keyword evidence="15 20" id="KW-0472">Membrane</keyword>
<keyword evidence="11" id="KW-0256">Endoplasmic reticulum</keyword>
<dbReference type="InterPro" id="IPR029044">
    <property type="entry name" value="Nucleotide-diphossugar_trans"/>
</dbReference>
<keyword evidence="8" id="KW-0808">Transferase</keyword>
<evidence type="ECO:0000256" key="8">
    <source>
        <dbReference type="ARBA" id="ARBA00022679"/>
    </source>
</evidence>
<comment type="pathway">
    <text evidence="4">Protein modification; protein glycosylation.</text>
</comment>
<proteinExistence type="evidence at transcript level"/>
<comment type="subcellular location">
    <subcellularLocation>
        <location evidence="3">Endoplasmic reticulum membrane</location>
        <topology evidence="3">Single-pass type II membrane protein</topology>
    </subcellularLocation>
    <subcellularLocation>
        <location evidence="2">Golgi apparatus membrane</location>
        <topology evidence="2">Single-pass type II membrane protein</topology>
    </subcellularLocation>
</comment>